<proteinExistence type="predicted"/>
<dbReference type="InterPro" id="IPR038765">
    <property type="entry name" value="Papain-like_cys_pep_sf"/>
</dbReference>
<dbReference type="Gene3D" id="2.60.120.1130">
    <property type="match status" value="1"/>
</dbReference>
<gene>
    <name evidence="3" type="ORF">AAY42_08155</name>
</gene>
<dbReference type="STRING" id="346185.AAY42_08155"/>
<dbReference type="PATRIC" id="fig|1547436.3.peg.1678"/>
<dbReference type="Proteomes" id="UP000050827">
    <property type="component" value="Unassembled WGS sequence"/>
</dbReference>
<evidence type="ECO:0000259" key="2">
    <source>
        <dbReference type="Pfam" id="PF12969"/>
    </source>
</evidence>
<evidence type="ECO:0000313" key="4">
    <source>
        <dbReference type="Proteomes" id="UP000050827"/>
    </source>
</evidence>
<dbReference type="SUPFAM" id="SSF54001">
    <property type="entry name" value="Cysteine proteinases"/>
    <property type="match status" value="1"/>
</dbReference>
<dbReference type="RefSeq" id="WP_055394075.1">
    <property type="nucleotide sequence ID" value="NZ_LCTZ01000002.1"/>
</dbReference>
<organism evidence="3 4">
    <name type="scientific">Flagellimonas eckloniae</name>
    <dbReference type="NCBI Taxonomy" id="346185"/>
    <lineage>
        <taxon>Bacteria</taxon>
        <taxon>Pseudomonadati</taxon>
        <taxon>Bacteroidota</taxon>
        <taxon>Flavobacteriia</taxon>
        <taxon>Flavobacteriales</taxon>
        <taxon>Flavobacteriaceae</taxon>
        <taxon>Flagellimonas</taxon>
    </lineage>
</organism>
<dbReference type="EMBL" id="LCTZ01000002">
    <property type="protein sequence ID" value="KQC29859.1"/>
    <property type="molecule type" value="Genomic_DNA"/>
</dbReference>
<dbReference type="Pfam" id="PF01841">
    <property type="entry name" value="Transglut_core"/>
    <property type="match status" value="1"/>
</dbReference>
<evidence type="ECO:0000313" key="3">
    <source>
        <dbReference type="EMBL" id="KQC29859.1"/>
    </source>
</evidence>
<name>A0A0N8WFW8_9FLAO</name>
<dbReference type="Pfam" id="PF12969">
    <property type="entry name" value="DUF3857"/>
    <property type="match status" value="1"/>
</dbReference>
<dbReference type="InterPro" id="IPR002931">
    <property type="entry name" value="Transglutaminase-like"/>
</dbReference>
<sequence>MRSLFIFSFLFTLSISHVESQYQALLIDKSLTDNANAVVRLDEMKINVLATDKMVYTVNQVITVLNEKGNRHSLTRVGYDKEKKIKSLDVYVYNQTGKEIEHIKKKDFQDVNAADGISLYNDSRLLYHEYTPTSYPYTIAESYTIETSDTGFFPPWYFLSNYMVSVEKSYFEVLYATPELKPDVKEFNLDGISVDKIVEEGKIIYKAENINAIKSESYSPSFRDIVPRLSLRMKKFNLKGEEARVNNWNEMGVWINNALLKDRAILSEATVAKAKNLVKGITDDLEKARVIYKYVQDNTRYISVQVGIGGWEPISAIDVDNVKYGDCKGLSNYMHALLNAVGVTSYYTVIQAGNQKIDFDSEFSALQGNHAILAIPYNDQYYWVDCTSQIIPFGFAGEFTDDRLALVVKPEGGEIIKTVSYLNGQNHQKTVATYNLKDDGSISGEVSIKTKGTQYNQHFRIEEQSKDDVIEHYKDYWDNINNLNIEEYQFSNDKDSIVFTERIKVSATNYTSKTNNRILFKINAFNNNDYVPNRYRSRKQAVEVQRGFLDEDEFEVQLPEGYLVESIPSPVSIENEFGHYKITMDHDSENGLINYRRSWLLKSGLYPKEKYGAYRDFFKKVASGDNAQIVLLKNNQ</sequence>
<evidence type="ECO:0008006" key="5">
    <source>
        <dbReference type="Google" id="ProtNLM"/>
    </source>
</evidence>
<evidence type="ECO:0000259" key="1">
    <source>
        <dbReference type="Pfam" id="PF01841"/>
    </source>
</evidence>
<dbReference type="Gene3D" id="2.60.40.3140">
    <property type="match status" value="1"/>
</dbReference>
<dbReference type="AlphaFoldDB" id="A0A0N8WFW8"/>
<feature type="domain" description="DUF3857" evidence="2">
    <location>
        <begin position="53"/>
        <end position="190"/>
    </location>
</feature>
<dbReference type="OrthoDB" id="8595007at2"/>
<dbReference type="Gene3D" id="3.10.620.30">
    <property type="match status" value="1"/>
</dbReference>
<reference evidence="3 4" key="1">
    <citation type="submission" date="2015-04" db="EMBL/GenBank/DDBJ databases">
        <title>Complete genome of flavobacterium.</title>
        <authorList>
            <person name="Kwon Y.M."/>
            <person name="Kim S.-J."/>
        </authorList>
    </citation>
    <scope>NUCLEOTIDE SEQUENCE [LARGE SCALE GENOMIC DNA]</scope>
    <source>
        <strain evidence="3 4">DK169</strain>
    </source>
</reference>
<keyword evidence="4" id="KW-1185">Reference proteome</keyword>
<dbReference type="InterPro" id="IPR024618">
    <property type="entry name" value="DUF3857"/>
</dbReference>
<feature type="domain" description="Transglutaminase-like" evidence="1">
    <location>
        <begin position="274"/>
        <end position="384"/>
    </location>
</feature>
<comment type="caution">
    <text evidence="3">The sequence shown here is derived from an EMBL/GenBank/DDBJ whole genome shotgun (WGS) entry which is preliminary data.</text>
</comment>
<accession>A0A0N8WFW8</accession>
<protein>
    <recommendedName>
        <fullName evidence="5">DUF3857 domain-containing protein</fullName>
    </recommendedName>
</protein>